<dbReference type="PROSITE" id="PS50987">
    <property type="entry name" value="HTH_ARSR_2"/>
    <property type="match status" value="1"/>
</dbReference>
<name>A0A9E7SVD1_9EURY</name>
<organism evidence="5 6">
    <name type="scientific">Natronosalvus rutilus</name>
    <dbReference type="NCBI Taxonomy" id="2953753"/>
    <lineage>
        <taxon>Archaea</taxon>
        <taxon>Methanobacteriati</taxon>
        <taxon>Methanobacteriota</taxon>
        <taxon>Stenosarchaea group</taxon>
        <taxon>Halobacteria</taxon>
        <taxon>Halobacteriales</taxon>
        <taxon>Natrialbaceae</taxon>
        <taxon>Natronosalvus</taxon>
    </lineage>
</organism>
<evidence type="ECO:0000256" key="2">
    <source>
        <dbReference type="ARBA" id="ARBA00023125"/>
    </source>
</evidence>
<dbReference type="SUPFAM" id="SSF46785">
    <property type="entry name" value="Winged helix' DNA-binding domain"/>
    <property type="match status" value="1"/>
</dbReference>
<dbReference type="EMBL" id="CP100355">
    <property type="protein sequence ID" value="UTF54385.1"/>
    <property type="molecule type" value="Genomic_DNA"/>
</dbReference>
<keyword evidence="3" id="KW-0804">Transcription</keyword>
<evidence type="ECO:0000256" key="3">
    <source>
        <dbReference type="ARBA" id="ARBA00023163"/>
    </source>
</evidence>
<dbReference type="KEGG" id="sawl:NGM29_03640"/>
<dbReference type="InterPro" id="IPR001845">
    <property type="entry name" value="HTH_ArsR_DNA-bd_dom"/>
</dbReference>
<dbReference type="Proteomes" id="UP001056855">
    <property type="component" value="Chromosome"/>
</dbReference>
<accession>A0A9E7SVD1</accession>
<dbReference type="RefSeq" id="WP_254159037.1">
    <property type="nucleotide sequence ID" value="NZ_CP100355.1"/>
</dbReference>
<evidence type="ECO:0000313" key="6">
    <source>
        <dbReference type="Proteomes" id="UP001056855"/>
    </source>
</evidence>
<dbReference type="AlphaFoldDB" id="A0A9E7SVD1"/>
<evidence type="ECO:0000256" key="1">
    <source>
        <dbReference type="ARBA" id="ARBA00023015"/>
    </source>
</evidence>
<keyword evidence="1" id="KW-0805">Transcription regulation</keyword>
<dbReference type="InterPro" id="IPR036388">
    <property type="entry name" value="WH-like_DNA-bd_sf"/>
</dbReference>
<reference evidence="5" key="1">
    <citation type="submission" date="2022-06" db="EMBL/GenBank/DDBJ databases">
        <title>Diverse halophilic archaea isolated from saline environments.</title>
        <authorList>
            <person name="Cui H.-L."/>
        </authorList>
    </citation>
    <scope>NUCLEOTIDE SEQUENCE</scope>
    <source>
        <strain evidence="5">WLHS1</strain>
    </source>
</reference>
<dbReference type="SMART" id="SM00418">
    <property type="entry name" value="HTH_ARSR"/>
    <property type="match status" value="1"/>
</dbReference>
<dbReference type="GO" id="GO:0003677">
    <property type="term" value="F:DNA binding"/>
    <property type="evidence" value="ECO:0007669"/>
    <property type="project" value="UniProtKB-KW"/>
</dbReference>
<proteinExistence type="predicted"/>
<dbReference type="CDD" id="cd00090">
    <property type="entry name" value="HTH_ARSR"/>
    <property type="match status" value="1"/>
</dbReference>
<dbReference type="PANTHER" id="PTHR43132">
    <property type="entry name" value="ARSENICAL RESISTANCE OPERON REPRESSOR ARSR-RELATED"/>
    <property type="match status" value="1"/>
</dbReference>
<dbReference type="InterPro" id="IPR011991">
    <property type="entry name" value="ArsR-like_HTH"/>
</dbReference>
<dbReference type="InterPro" id="IPR036390">
    <property type="entry name" value="WH_DNA-bd_sf"/>
</dbReference>
<evidence type="ECO:0000259" key="4">
    <source>
        <dbReference type="PROSITE" id="PS50987"/>
    </source>
</evidence>
<gene>
    <name evidence="5" type="ORF">NGM29_03640</name>
</gene>
<feature type="domain" description="HTH arsR-type" evidence="4">
    <location>
        <begin position="27"/>
        <end position="123"/>
    </location>
</feature>
<dbReference type="Pfam" id="PF01022">
    <property type="entry name" value="HTH_5"/>
    <property type="match status" value="1"/>
</dbReference>
<dbReference type="Gene3D" id="1.10.10.10">
    <property type="entry name" value="Winged helix-like DNA-binding domain superfamily/Winged helix DNA-binding domain"/>
    <property type="match status" value="1"/>
</dbReference>
<dbReference type="PANTHER" id="PTHR43132:SF2">
    <property type="entry name" value="ARSENICAL RESISTANCE OPERON REPRESSOR ARSR-RELATED"/>
    <property type="match status" value="1"/>
</dbReference>
<dbReference type="NCBIfam" id="NF033788">
    <property type="entry name" value="HTH_metalloreg"/>
    <property type="match status" value="1"/>
</dbReference>
<keyword evidence="2" id="KW-0238">DNA-binding</keyword>
<dbReference type="PRINTS" id="PR00778">
    <property type="entry name" value="HTHARSR"/>
</dbReference>
<keyword evidence="6" id="KW-1185">Reference proteome</keyword>
<protein>
    <submittedName>
        <fullName evidence="5">Winged helix-turn-helix domain-containing protein</fullName>
    </submittedName>
</protein>
<sequence length="123" mass="13615">MAAHHPANESTRSNRDADCCPTAEHALSEQELAADVRTLSAVGSDTRYEALRLIADRDEDICVCELEPALGVSQGAVSQALSRLYAAGLVTRRKDGRWRYYGATPRADRLLDVLDETRRLENE</sequence>
<dbReference type="InterPro" id="IPR051011">
    <property type="entry name" value="Metal_resp_trans_reg"/>
</dbReference>
<dbReference type="GeneID" id="73289108"/>
<evidence type="ECO:0000313" key="5">
    <source>
        <dbReference type="EMBL" id="UTF54385.1"/>
    </source>
</evidence>
<dbReference type="GO" id="GO:0003700">
    <property type="term" value="F:DNA-binding transcription factor activity"/>
    <property type="evidence" value="ECO:0007669"/>
    <property type="project" value="InterPro"/>
</dbReference>